<evidence type="ECO:0000313" key="1">
    <source>
        <dbReference type="EMBL" id="KAH8513114.1"/>
    </source>
</evidence>
<gene>
    <name evidence="1" type="ORF">H0E87_006416</name>
</gene>
<dbReference type="Proteomes" id="UP000807159">
    <property type="component" value="Chromosome 3"/>
</dbReference>
<protein>
    <submittedName>
        <fullName evidence="1">Uncharacterized protein</fullName>
    </submittedName>
</protein>
<sequence length="242" mass="28108">MSESSENGIIVRKLEIGQHPSRDIARSKIRHNTICLLLFLMPTIIARGPEEKSGQLAFDCPRTDLRFLHRFIYIFCDLNEHFAREVITITVAKLSCICRLIMKSCIYTKLVGERTSLGATRRKLPQKRENNDRKLSRSVKRIRADMVEISEGQKRIREGQKEIRKRFQEISEEAAKLREETNVISKQSSENQLRLDLMFQIVKARAENDHAKDALLTQTLRDLMGKRNLSKSNPSEEKQEEQ</sequence>
<keyword evidence="2" id="KW-1185">Reference proteome</keyword>
<dbReference type="AlphaFoldDB" id="A0A8T2Z691"/>
<comment type="caution">
    <text evidence="1">The sequence shown here is derived from an EMBL/GenBank/DDBJ whole genome shotgun (WGS) entry which is preliminary data.</text>
</comment>
<reference evidence="1" key="1">
    <citation type="journal article" date="2021" name="J. Hered.">
        <title>Genome Assembly of Salicaceae Populus deltoides (Eastern Cottonwood) I-69 Based on Nanopore Sequencing and Hi-C Technologies.</title>
        <authorList>
            <person name="Bai S."/>
            <person name="Wu H."/>
            <person name="Zhang J."/>
            <person name="Pan Z."/>
            <person name="Zhao W."/>
            <person name="Li Z."/>
            <person name="Tong C."/>
        </authorList>
    </citation>
    <scope>NUCLEOTIDE SEQUENCE</scope>
    <source>
        <tissue evidence="1">Leaf</tissue>
    </source>
</reference>
<evidence type="ECO:0000313" key="2">
    <source>
        <dbReference type="Proteomes" id="UP000807159"/>
    </source>
</evidence>
<dbReference type="PANTHER" id="PTHR48248:SF5">
    <property type="entry name" value="UVR DOMAIN-CONTAINING PROTEIN"/>
    <property type="match status" value="1"/>
</dbReference>
<dbReference type="EMBL" id="JACEGQ020000003">
    <property type="protein sequence ID" value="KAH8513114.1"/>
    <property type="molecule type" value="Genomic_DNA"/>
</dbReference>
<organism evidence="1 2">
    <name type="scientific">Populus deltoides</name>
    <name type="common">Eastern poplar</name>
    <name type="synonym">Eastern cottonwood</name>
    <dbReference type="NCBI Taxonomy" id="3696"/>
    <lineage>
        <taxon>Eukaryota</taxon>
        <taxon>Viridiplantae</taxon>
        <taxon>Streptophyta</taxon>
        <taxon>Embryophyta</taxon>
        <taxon>Tracheophyta</taxon>
        <taxon>Spermatophyta</taxon>
        <taxon>Magnoliopsida</taxon>
        <taxon>eudicotyledons</taxon>
        <taxon>Gunneridae</taxon>
        <taxon>Pentapetalae</taxon>
        <taxon>rosids</taxon>
        <taxon>fabids</taxon>
        <taxon>Malpighiales</taxon>
        <taxon>Salicaceae</taxon>
        <taxon>Saliceae</taxon>
        <taxon>Populus</taxon>
    </lineage>
</organism>
<name>A0A8T2Z691_POPDE</name>
<proteinExistence type="predicted"/>
<accession>A0A8T2Z691</accession>
<dbReference type="PANTHER" id="PTHR48248">
    <property type="entry name" value="UVR DOMAIN-CONTAINING PROTEIN"/>
    <property type="match status" value="1"/>
</dbReference>